<name>A0ACB8UZL1_9EURO</name>
<reference evidence="1" key="1">
    <citation type="journal article" date="2022" name="bioRxiv">
        <title>Population genetic analysis of Ophidiomyces ophidiicola, the causative agent of snake fungal disease, indicates recent introductions to the USA.</title>
        <authorList>
            <person name="Ladner J.T."/>
            <person name="Palmer J.M."/>
            <person name="Ettinger C.L."/>
            <person name="Stajich J.E."/>
            <person name="Farrell T.M."/>
            <person name="Glorioso B.M."/>
            <person name="Lawson B."/>
            <person name="Price S.J."/>
            <person name="Stengle A.G."/>
            <person name="Grear D.A."/>
            <person name="Lorch J.M."/>
        </authorList>
    </citation>
    <scope>NUCLEOTIDE SEQUENCE</scope>
    <source>
        <strain evidence="1">NWHC 24266-5</strain>
    </source>
</reference>
<proteinExistence type="predicted"/>
<organism evidence="1">
    <name type="scientific">Ophidiomyces ophidiicola</name>
    <dbReference type="NCBI Taxonomy" id="1387563"/>
    <lineage>
        <taxon>Eukaryota</taxon>
        <taxon>Fungi</taxon>
        <taxon>Dikarya</taxon>
        <taxon>Ascomycota</taxon>
        <taxon>Pezizomycotina</taxon>
        <taxon>Eurotiomycetes</taxon>
        <taxon>Eurotiomycetidae</taxon>
        <taxon>Onygenales</taxon>
        <taxon>Onygenaceae</taxon>
        <taxon>Ophidiomyces</taxon>
    </lineage>
</organism>
<evidence type="ECO:0000313" key="1">
    <source>
        <dbReference type="EMBL" id="KAI2389098.1"/>
    </source>
</evidence>
<gene>
    <name evidence="1" type="ORF">LOY88_002255</name>
</gene>
<comment type="caution">
    <text evidence="1">The sequence shown here is derived from an EMBL/GenBank/DDBJ whole genome shotgun (WGS) entry which is preliminary data.</text>
</comment>
<protein>
    <submittedName>
        <fullName evidence="1">Uncharacterized protein</fullName>
    </submittedName>
</protein>
<accession>A0ACB8UZL1</accession>
<sequence>MESNPETVPSAGYETALYVIRQELNRITAIHVGNTHVMAAVDEKIGNLDHRIEAALKTIAELKNTGHDASQSQGLTIMCEIMGIAGDMELIIKELDEALEAIGNPPAEKA</sequence>
<dbReference type="EMBL" id="JALBCA010000026">
    <property type="protein sequence ID" value="KAI2389098.1"/>
    <property type="molecule type" value="Genomic_DNA"/>
</dbReference>